<keyword evidence="11" id="KW-0812">Transmembrane</keyword>
<accession>A0A8X6N7S2</accession>
<comment type="pathway">
    <text evidence="1">Cofactor biosynthesis; NAD(+) biosynthesis; NAD(+) from deamido-NAD(+) (L-Gln route): step 1/1.</text>
</comment>
<dbReference type="InterPro" id="IPR022310">
    <property type="entry name" value="NAD/GMP_synthase"/>
</dbReference>
<keyword evidence="6" id="KW-0547">Nucleotide-binding</keyword>
<dbReference type="Pfam" id="PF02540">
    <property type="entry name" value="NAD_synthase"/>
    <property type="match status" value="1"/>
</dbReference>
<keyword evidence="8" id="KW-0520">NAD</keyword>
<dbReference type="GO" id="GO:0003952">
    <property type="term" value="F:NAD+ synthase (glutamine-hydrolyzing) activity"/>
    <property type="evidence" value="ECO:0007669"/>
    <property type="project" value="UniProtKB-EC"/>
</dbReference>
<dbReference type="GO" id="GO:0009435">
    <property type="term" value="P:NAD+ biosynthetic process"/>
    <property type="evidence" value="ECO:0007669"/>
    <property type="project" value="InterPro"/>
</dbReference>
<dbReference type="GO" id="GO:0005737">
    <property type="term" value="C:cytoplasm"/>
    <property type="evidence" value="ECO:0007669"/>
    <property type="project" value="InterPro"/>
</dbReference>
<dbReference type="SUPFAM" id="SSF52402">
    <property type="entry name" value="Adenine nucleotide alpha hydrolases-like"/>
    <property type="match status" value="1"/>
</dbReference>
<keyword evidence="11" id="KW-1133">Transmembrane helix</keyword>
<evidence type="ECO:0000256" key="11">
    <source>
        <dbReference type="SAM" id="Phobius"/>
    </source>
</evidence>
<dbReference type="CDD" id="cd00553">
    <property type="entry name" value="NAD_synthase"/>
    <property type="match status" value="1"/>
</dbReference>
<dbReference type="InterPro" id="IPR014445">
    <property type="entry name" value="Gln-dep_NAD_synthase"/>
</dbReference>
<dbReference type="EC" id="6.3.5.1" evidence="3"/>
<evidence type="ECO:0000256" key="2">
    <source>
        <dbReference type="ARBA" id="ARBA00007145"/>
    </source>
</evidence>
<dbReference type="FunFam" id="3.60.110.10:FF:000003">
    <property type="entry name" value="Glutamine-dependent NAD(+) synthetase"/>
    <property type="match status" value="1"/>
</dbReference>
<evidence type="ECO:0000256" key="3">
    <source>
        <dbReference type="ARBA" id="ARBA00012743"/>
    </source>
</evidence>
<feature type="domain" description="CN hydrolase" evidence="12">
    <location>
        <begin position="112"/>
        <end position="382"/>
    </location>
</feature>
<evidence type="ECO:0000313" key="14">
    <source>
        <dbReference type="Proteomes" id="UP000887013"/>
    </source>
</evidence>
<evidence type="ECO:0000256" key="8">
    <source>
        <dbReference type="ARBA" id="ARBA00023027"/>
    </source>
</evidence>
<evidence type="ECO:0000256" key="6">
    <source>
        <dbReference type="ARBA" id="ARBA00022741"/>
    </source>
</evidence>
<dbReference type="HAMAP" id="MF_02090">
    <property type="entry name" value="NadE_glutamine_dep"/>
    <property type="match status" value="1"/>
</dbReference>
<dbReference type="CDD" id="cd07570">
    <property type="entry name" value="GAT_Gln-NAD-synth"/>
    <property type="match status" value="1"/>
</dbReference>
<dbReference type="Pfam" id="PF00795">
    <property type="entry name" value="CN_hydrolase"/>
    <property type="match status" value="1"/>
</dbReference>
<dbReference type="Gene3D" id="3.40.50.620">
    <property type="entry name" value="HUPs"/>
    <property type="match status" value="1"/>
</dbReference>
<comment type="caution">
    <text evidence="13">The sequence shown here is derived from an EMBL/GenBank/DDBJ whole genome shotgun (WGS) entry which is preliminary data.</text>
</comment>
<dbReference type="Gene3D" id="3.60.110.10">
    <property type="entry name" value="Carbon-nitrogen hydrolase"/>
    <property type="match status" value="1"/>
</dbReference>
<evidence type="ECO:0000256" key="4">
    <source>
        <dbReference type="ARBA" id="ARBA00017309"/>
    </source>
</evidence>
<keyword evidence="11" id="KW-0472">Membrane</keyword>
<organism evidence="13 14">
    <name type="scientific">Nephila pilipes</name>
    <name type="common">Giant wood spider</name>
    <name type="synonym">Nephila maculata</name>
    <dbReference type="NCBI Taxonomy" id="299642"/>
    <lineage>
        <taxon>Eukaryota</taxon>
        <taxon>Metazoa</taxon>
        <taxon>Ecdysozoa</taxon>
        <taxon>Arthropoda</taxon>
        <taxon>Chelicerata</taxon>
        <taxon>Arachnida</taxon>
        <taxon>Araneae</taxon>
        <taxon>Araneomorphae</taxon>
        <taxon>Entelegynae</taxon>
        <taxon>Araneoidea</taxon>
        <taxon>Nephilidae</taxon>
        <taxon>Nephila</taxon>
    </lineage>
</organism>
<dbReference type="PROSITE" id="PS50263">
    <property type="entry name" value="CN_HYDROLASE"/>
    <property type="match status" value="1"/>
</dbReference>
<proteinExistence type="inferred from homology"/>
<dbReference type="GO" id="GO:0005524">
    <property type="term" value="F:ATP binding"/>
    <property type="evidence" value="ECO:0007669"/>
    <property type="project" value="UniProtKB-KW"/>
</dbReference>
<comment type="similarity">
    <text evidence="2">In the C-terminal section; belongs to the NAD synthetase family.</text>
</comment>
<dbReference type="InterPro" id="IPR014729">
    <property type="entry name" value="Rossmann-like_a/b/a_fold"/>
</dbReference>
<keyword evidence="14" id="KW-1185">Reference proteome</keyword>
<dbReference type="PANTHER" id="PTHR23090:SF9">
    <property type="entry name" value="GLUTAMINE-DEPENDENT NAD(+) SYNTHETASE"/>
    <property type="match status" value="1"/>
</dbReference>
<dbReference type="EMBL" id="BMAW01101200">
    <property type="protein sequence ID" value="GFS98517.1"/>
    <property type="molecule type" value="Genomic_DNA"/>
</dbReference>
<reference evidence="13" key="1">
    <citation type="submission" date="2020-08" db="EMBL/GenBank/DDBJ databases">
        <title>Multicomponent nature underlies the extraordinary mechanical properties of spider dragline silk.</title>
        <authorList>
            <person name="Kono N."/>
            <person name="Nakamura H."/>
            <person name="Mori M."/>
            <person name="Yoshida Y."/>
            <person name="Ohtoshi R."/>
            <person name="Malay A.D."/>
            <person name="Moran D.A.P."/>
            <person name="Tomita M."/>
            <person name="Numata K."/>
            <person name="Arakawa K."/>
        </authorList>
    </citation>
    <scope>NUCLEOTIDE SEQUENCE</scope>
</reference>
<sequence length="891" mass="100836">MLSHGYDLNVLIVGGHSEVLRSIVKLIALENKERSSLLKSVVCYFFFRSLLHNVNFPVNPVPIYQQFSFPGSDSSYLQRIFFKKLFLRVPILYRLIGAYFALIYLFKMGRKVTLATCTLNQWAMDFKGNYERILESIKQAKDRGATYRCGPELEITGYSCGDHFYESDTLLHTWEVLAKLLQDPICKDMIIDVGMPVMHKNVTYNCRVIFLNKKLLLIRPKLILCDDGNYRETRWFTAWTKTKQTEDFYLPRMIQDICGQKTVLIGDAVIATLDTCLGFEICEELWNPNSSHIPQSFDGIEIIANGSGCYHELRKAYVVVDLVKSATAKCGGIYLFSNLRGCDGERTFFQGCSHVAINGHMVSIGKQFSLQEVEVITATLDLEDVRIYRNGIRSRNVVASSSPRYPRVQVEFALSSNDLFLPTYEPKEWQYHSPEEEIALGPACWLWDYLRRSGQGGFFLPLSGGVDSSSSAVIVHSMCTMVCQAISDGDTNVLEDLRKIVGDPKYKPLNARELCNQILVTCYMGTKNSSEETCQRAKDLASQIGSYHMKIKIDIIIDAILTVFTLVTGVTPKFRAMGGTTRENLALQNVQARIRMVMAYFFAQLVLWTRNRSGGLLVLGSGNVDEGLVGYLTKYDCSSADVNPIGSVSKKDLKTFLKYAIFKFSLPALGEILDAKPTAELEPLLEGKLVQTDEEDMGMTYDELSIYGHLRKPGGCGPYSMFCKLVNIWSNILQVQDVADKVKHFFRRYSINRHKMTVLTPSYHAESYSPDDNRYDQRQFLYNVKWEWQFRAIDIALKRYLKMKEERVLDIGNLIHSKMHPLKDSGLDRSFPDVSSGTTIHDTFSSTGRLGVVVPDTLPKCSKDTNTIPKASVPYRRSAVNSSVHSDVLSF</sequence>
<evidence type="ECO:0000256" key="9">
    <source>
        <dbReference type="ARBA" id="ARBA00030681"/>
    </source>
</evidence>
<dbReference type="PANTHER" id="PTHR23090">
    <property type="entry name" value="NH 3 /GLUTAMINE-DEPENDENT NAD + SYNTHETASE"/>
    <property type="match status" value="1"/>
</dbReference>
<name>A0A8X6N7S2_NEPPI</name>
<comment type="catalytic activity">
    <reaction evidence="10">
        <text>deamido-NAD(+) + L-glutamine + ATP + H2O = L-glutamate + AMP + diphosphate + NAD(+) + H(+)</text>
        <dbReference type="Rhea" id="RHEA:24384"/>
        <dbReference type="ChEBI" id="CHEBI:15377"/>
        <dbReference type="ChEBI" id="CHEBI:15378"/>
        <dbReference type="ChEBI" id="CHEBI:29985"/>
        <dbReference type="ChEBI" id="CHEBI:30616"/>
        <dbReference type="ChEBI" id="CHEBI:33019"/>
        <dbReference type="ChEBI" id="CHEBI:57540"/>
        <dbReference type="ChEBI" id="CHEBI:58359"/>
        <dbReference type="ChEBI" id="CHEBI:58437"/>
        <dbReference type="ChEBI" id="CHEBI:456215"/>
        <dbReference type="EC" id="6.3.5.1"/>
    </reaction>
</comment>
<evidence type="ECO:0000313" key="13">
    <source>
        <dbReference type="EMBL" id="GFS98517.1"/>
    </source>
</evidence>
<dbReference type="NCBIfam" id="TIGR00552">
    <property type="entry name" value="nadE"/>
    <property type="match status" value="1"/>
</dbReference>
<evidence type="ECO:0000256" key="10">
    <source>
        <dbReference type="ARBA" id="ARBA00052340"/>
    </source>
</evidence>
<gene>
    <name evidence="13" type="primary">Nadsyn</name>
    <name evidence="13" type="ORF">NPIL_105571</name>
</gene>
<dbReference type="AlphaFoldDB" id="A0A8X6N7S2"/>
<feature type="transmembrane region" description="Helical" evidence="11">
    <location>
        <begin position="85"/>
        <end position="106"/>
    </location>
</feature>
<dbReference type="InterPro" id="IPR003010">
    <property type="entry name" value="C-N_Hydrolase"/>
</dbReference>
<dbReference type="GO" id="GO:0004359">
    <property type="term" value="F:glutaminase activity"/>
    <property type="evidence" value="ECO:0007669"/>
    <property type="project" value="InterPro"/>
</dbReference>
<dbReference type="OrthoDB" id="2020662at2759"/>
<evidence type="ECO:0000256" key="5">
    <source>
        <dbReference type="ARBA" id="ARBA00022598"/>
    </source>
</evidence>
<dbReference type="Proteomes" id="UP000887013">
    <property type="component" value="Unassembled WGS sequence"/>
</dbReference>
<dbReference type="FunFam" id="3.40.50.620:FF:000036">
    <property type="entry name" value="Glutamine-dependent NAD(+) synthetase"/>
    <property type="match status" value="1"/>
</dbReference>
<dbReference type="InterPro" id="IPR036526">
    <property type="entry name" value="C-N_Hydrolase_sf"/>
</dbReference>
<protein>
    <recommendedName>
        <fullName evidence="4">Glutamine-dependent NAD(+) synthetase</fullName>
        <ecNumber evidence="3">6.3.5.1</ecNumber>
    </recommendedName>
    <alternativeName>
        <fullName evidence="9">NAD(+) synthase [glutamine-hydrolyzing]</fullName>
    </alternativeName>
</protein>
<dbReference type="SUPFAM" id="SSF56317">
    <property type="entry name" value="Carbon-nitrogen hydrolase"/>
    <property type="match status" value="1"/>
</dbReference>
<evidence type="ECO:0000256" key="7">
    <source>
        <dbReference type="ARBA" id="ARBA00022840"/>
    </source>
</evidence>
<evidence type="ECO:0000256" key="1">
    <source>
        <dbReference type="ARBA" id="ARBA00005188"/>
    </source>
</evidence>
<keyword evidence="5" id="KW-0436">Ligase</keyword>
<dbReference type="InterPro" id="IPR003694">
    <property type="entry name" value="NAD_synthase"/>
</dbReference>
<evidence type="ECO:0000259" key="12">
    <source>
        <dbReference type="PROSITE" id="PS50263"/>
    </source>
</evidence>
<keyword evidence="7" id="KW-0067">ATP-binding</keyword>